<evidence type="ECO:0000256" key="1">
    <source>
        <dbReference type="ARBA" id="ARBA00022679"/>
    </source>
</evidence>
<sequence>MASMMTMNSMPNGDTTTTMMMKKKKKTLKIACCSVPHSGHMNPIMSLVQGLVSKRDNIINNNEDNYEYTYEICVFTFGEDGHTKYQKQCDELKVNISISHIDGLHTNNDMIKLDLDSKKFPFPTFADRWKPLLEKELNKFQPTIIVCDLMTLNPQEYAHKHNITLVINTPGPMHIIPAFTLPVNLEGNGVNGYAIAFGGLYISFKAIDLFGFLSFFNIKDWGNFTKRTRTNIFGNNNTIVLVNSFWGLEKPRLFVPPNIMMVGPIMPPLRSKLEFPRTHPVLHTFLVQARNENKKVLLVTTGSLIRMEEWLVKLLYNAFCNLNNNCVVVWSLKQEQQEYIINLNEEHNSKFHFSSWLPQPSLLASDYIDGVITHCGWGGTLECIAGGKPIGVLPFFGDQPGNAQLLLDTGCATSLGHIPKFNGDSSGHSAYKNDGISITQEGITEGCHRLLEESTCRENAKRLQSLACDNPNMGCNAACDQIILALHNGVSHLCDSKKYLQLTGHRPFAFTFIFGVIAIAAAYGAVAVYISMADHRTASMVGGEF</sequence>
<feature type="transmembrane region" description="Helical" evidence="2">
    <location>
        <begin position="508"/>
        <end position="530"/>
    </location>
</feature>
<dbReference type="AlphaFoldDB" id="A0A1E7F1P7"/>
<dbReference type="CDD" id="cd03784">
    <property type="entry name" value="GT1_Gtf-like"/>
    <property type="match status" value="1"/>
</dbReference>
<protein>
    <submittedName>
        <fullName evidence="3">UDP-Glycosyltransferase/glycogen phosphorylase</fullName>
    </submittedName>
</protein>
<dbReference type="PANTHER" id="PTHR48049">
    <property type="entry name" value="GLYCOSYLTRANSFERASE"/>
    <property type="match status" value="1"/>
</dbReference>
<dbReference type="SUPFAM" id="SSF53756">
    <property type="entry name" value="UDP-Glycosyltransferase/glycogen phosphorylase"/>
    <property type="match status" value="1"/>
</dbReference>
<accession>A0A1E7F1P7</accession>
<proteinExistence type="predicted"/>
<gene>
    <name evidence="3" type="ORF">FRACYDRAFT_244380</name>
</gene>
<keyword evidence="2" id="KW-0472">Membrane</keyword>
<organism evidence="3 4">
    <name type="scientific">Fragilariopsis cylindrus CCMP1102</name>
    <dbReference type="NCBI Taxonomy" id="635003"/>
    <lineage>
        <taxon>Eukaryota</taxon>
        <taxon>Sar</taxon>
        <taxon>Stramenopiles</taxon>
        <taxon>Ochrophyta</taxon>
        <taxon>Bacillariophyta</taxon>
        <taxon>Bacillariophyceae</taxon>
        <taxon>Bacillariophycidae</taxon>
        <taxon>Bacillariales</taxon>
        <taxon>Bacillariaceae</taxon>
        <taxon>Fragilariopsis</taxon>
    </lineage>
</organism>
<dbReference type="InterPro" id="IPR002213">
    <property type="entry name" value="UDP_glucos_trans"/>
</dbReference>
<dbReference type="Pfam" id="PF00201">
    <property type="entry name" value="UDPGT"/>
    <property type="match status" value="1"/>
</dbReference>
<dbReference type="OrthoDB" id="5835829at2759"/>
<dbReference type="Gene3D" id="3.40.50.2000">
    <property type="entry name" value="Glycogen Phosphorylase B"/>
    <property type="match status" value="2"/>
</dbReference>
<keyword evidence="2" id="KW-0812">Transmembrane</keyword>
<evidence type="ECO:0000256" key="2">
    <source>
        <dbReference type="SAM" id="Phobius"/>
    </source>
</evidence>
<dbReference type="GO" id="GO:0035251">
    <property type="term" value="F:UDP-glucosyltransferase activity"/>
    <property type="evidence" value="ECO:0007669"/>
    <property type="project" value="InterPro"/>
</dbReference>
<evidence type="ECO:0000313" key="3">
    <source>
        <dbReference type="EMBL" id="OEU12120.1"/>
    </source>
</evidence>
<dbReference type="KEGG" id="fcy:FRACYDRAFT_244380"/>
<name>A0A1E7F1P7_9STRA</name>
<evidence type="ECO:0000313" key="4">
    <source>
        <dbReference type="Proteomes" id="UP000095751"/>
    </source>
</evidence>
<keyword evidence="1 3" id="KW-0808">Transferase</keyword>
<keyword evidence="2" id="KW-1133">Transmembrane helix</keyword>
<dbReference type="PANTHER" id="PTHR48049:SF132">
    <property type="entry name" value="GLYCOSYLTRANSFERASE"/>
    <property type="match status" value="1"/>
</dbReference>
<reference evidence="3 4" key="1">
    <citation type="submission" date="2016-09" db="EMBL/GenBank/DDBJ databases">
        <title>Extensive genetic diversity and differential bi-allelic expression allows diatom success in the polar Southern Ocean.</title>
        <authorList>
            <consortium name="DOE Joint Genome Institute"/>
            <person name="Mock T."/>
            <person name="Otillar R.P."/>
            <person name="Strauss J."/>
            <person name="Dupont C."/>
            <person name="Frickenhaus S."/>
            <person name="Maumus F."/>
            <person name="Mcmullan M."/>
            <person name="Sanges R."/>
            <person name="Schmutz J."/>
            <person name="Toseland A."/>
            <person name="Valas R."/>
            <person name="Veluchamy A."/>
            <person name="Ward B.J."/>
            <person name="Allen A."/>
            <person name="Barry K."/>
            <person name="Falciatore A."/>
            <person name="Ferrante M."/>
            <person name="Fortunato A.E."/>
            <person name="Gloeckner G."/>
            <person name="Gruber A."/>
            <person name="Hipkin R."/>
            <person name="Janech M."/>
            <person name="Kroth P."/>
            <person name="Leese F."/>
            <person name="Lindquist E."/>
            <person name="Lyon B.R."/>
            <person name="Martin J."/>
            <person name="Mayer C."/>
            <person name="Parker M."/>
            <person name="Quesneville H."/>
            <person name="Raymond J."/>
            <person name="Uhlig C."/>
            <person name="Valentin K.U."/>
            <person name="Worden A.Z."/>
            <person name="Armbrust E.V."/>
            <person name="Bowler C."/>
            <person name="Green B."/>
            <person name="Moulton V."/>
            <person name="Van Oosterhout C."/>
            <person name="Grigoriev I."/>
        </authorList>
    </citation>
    <scope>NUCLEOTIDE SEQUENCE [LARGE SCALE GENOMIC DNA]</scope>
    <source>
        <strain evidence="3 4">CCMP1102</strain>
    </source>
</reference>
<keyword evidence="4" id="KW-1185">Reference proteome</keyword>
<dbReference type="EMBL" id="KV784365">
    <property type="protein sequence ID" value="OEU12120.1"/>
    <property type="molecule type" value="Genomic_DNA"/>
</dbReference>
<dbReference type="Proteomes" id="UP000095751">
    <property type="component" value="Unassembled WGS sequence"/>
</dbReference>
<dbReference type="InterPro" id="IPR050481">
    <property type="entry name" value="UDP-glycosyltransf_plant"/>
</dbReference>
<dbReference type="InParanoid" id="A0A1E7F1P7"/>